<dbReference type="Proteomes" id="UP001320148">
    <property type="component" value="Chromosome"/>
</dbReference>
<organism evidence="2 3">
    <name type="scientific">Desulfoluna limicola</name>
    <dbReference type="NCBI Taxonomy" id="2810562"/>
    <lineage>
        <taxon>Bacteria</taxon>
        <taxon>Pseudomonadati</taxon>
        <taxon>Thermodesulfobacteriota</taxon>
        <taxon>Desulfobacteria</taxon>
        <taxon>Desulfobacterales</taxon>
        <taxon>Desulfolunaceae</taxon>
        <taxon>Desulfoluna</taxon>
    </lineage>
</organism>
<dbReference type="EMBL" id="AP024488">
    <property type="protein sequence ID" value="BCS96822.1"/>
    <property type="molecule type" value="Genomic_DNA"/>
</dbReference>
<name>A0ABM7PGZ8_9BACT</name>
<evidence type="ECO:0000313" key="2">
    <source>
        <dbReference type="EMBL" id="BCS96822.1"/>
    </source>
</evidence>
<protein>
    <submittedName>
        <fullName evidence="2">Uncharacterized protein</fullName>
    </submittedName>
</protein>
<feature type="region of interest" description="Disordered" evidence="1">
    <location>
        <begin position="1"/>
        <end position="44"/>
    </location>
</feature>
<proteinExistence type="predicted"/>
<reference evidence="2 3" key="1">
    <citation type="submission" date="2021-02" db="EMBL/GenBank/DDBJ databases">
        <title>Complete genome of Desulfoluna sp. strain ASN36.</title>
        <authorList>
            <person name="Takahashi A."/>
            <person name="Kojima H."/>
            <person name="Fukui M."/>
        </authorList>
    </citation>
    <scope>NUCLEOTIDE SEQUENCE [LARGE SCALE GENOMIC DNA]</scope>
    <source>
        <strain evidence="2 3">ASN36</strain>
    </source>
</reference>
<evidence type="ECO:0000256" key="1">
    <source>
        <dbReference type="SAM" id="MobiDB-lite"/>
    </source>
</evidence>
<accession>A0ABM7PGZ8</accession>
<gene>
    <name evidence="2" type="ORF">DSLASN_24540</name>
</gene>
<keyword evidence="3" id="KW-1185">Reference proteome</keyword>
<sequence length="59" mass="5789">MSGKRSPGSEAQGEGKKATVHPKGVSATSGAHRPPVGGDARGEGDGACFVAVQPTLMNG</sequence>
<evidence type="ECO:0000313" key="3">
    <source>
        <dbReference type="Proteomes" id="UP001320148"/>
    </source>
</evidence>